<gene>
    <name evidence="2" type="ORF">HMPREF9607_02448</name>
</gene>
<sequence length="190" mass="21225">MMWSIYPVDESCELAARQTVTCGGAVFTFLHLPEAEGVISFLDALGDLKPAGWHSFYPHPDTGIATRCCLAEGTMTDETFTWIERLNSDGVFTLPLADLACPEFLGEHRLHREDTGISWRIDGTRGRGIPRSRCRVASGWIPPNRHPGPESRQSSSHDQRRTPRLRVGESWQSGRFLCRSGNASQRWNAG</sequence>
<comment type="caution">
    <text evidence="2">The sequence shown here is derived from an EMBL/GenBank/DDBJ whole genome shotgun (WGS) entry which is preliminary data.</text>
</comment>
<accession>A0ABP2K318</accession>
<evidence type="ECO:0000313" key="2">
    <source>
        <dbReference type="EMBL" id="EFS91158.1"/>
    </source>
</evidence>
<name>A0ABP2K318_9ACTN</name>
<evidence type="ECO:0000256" key="1">
    <source>
        <dbReference type="SAM" id="MobiDB-lite"/>
    </source>
</evidence>
<dbReference type="EMBL" id="ADZU01000041">
    <property type="protein sequence ID" value="EFS91158.1"/>
    <property type="molecule type" value="Genomic_DNA"/>
</dbReference>
<dbReference type="Proteomes" id="UP000003179">
    <property type="component" value="Unassembled WGS sequence"/>
</dbReference>
<feature type="region of interest" description="Disordered" evidence="1">
    <location>
        <begin position="135"/>
        <end position="166"/>
    </location>
</feature>
<evidence type="ECO:0000313" key="3">
    <source>
        <dbReference type="Proteomes" id="UP000003179"/>
    </source>
</evidence>
<reference evidence="2" key="1">
    <citation type="submission" date="2010-08" db="EMBL/GenBank/DDBJ databases">
        <authorList>
            <person name="Weinstock G."/>
            <person name="Sodergren E."/>
            <person name="Clifton S."/>
            <person name="Fulton L."/>
            <person name="Fulton B."/>
            <person name="Courtney L."/>
            <person name="Fronick C."/>
            <person name="Harrison M."/>
            <person name="Strong C."/>
            <person name="Farmer C."/>
            <person name="Delahaunty K."/>
            <person name="Markovic C."/>
            <person name="Hall O."/>
            <person name="Minx P."/>
            <person name="Tomlinson C."/>
            <person name="Mitreva M."/>
            <person name="Hou S."/>
            <person name="Chen J."/>
            <person name="Wollam A."/>
            <person name="Pepin K.H."/>
            <person name="Johnson M."/>
            <person name="Bhonagiri V."/>
            <person name="Zhang X."/>
            <person name="Suruliraj S."/>
            <person name="Warren W."/>
            <person name="Chinwalla A."/>
            <person name="Mardis E.R."/>
            <person name="Wilson R.K."/>
        </authorList>
    </citation>
    <scope>NUCLEOTIDE SEQUENCE [LARGE SCALE GENOMIC DNA]</scope>
    <source>
        <strain evidence="2">HL044PA1</strain>
    </source>
</reference>
<keyword evidence="3" id="KW-1185">Reference proteome</keyword>
<proteinExistence type="predicted"/>
<protein>
    <submittedName>
        <fullName evidence="2">Uncharacterized protein</fullName>
    </submittedName>
</protein>
<organism evidence="2 3">
    <name type="scientific">Cutibacterium modestum HL044PA1</name>
    <dbReference type="NCBI Taxonomy" id="765109"/>
    <lineage>
        <taxon>Bacteria</taxon>
        <taxon>Bacillati</taxon>
        <taxon>Actinomycetota</taxon>
        <taxon>Actinomycetes</taxon>
        <taxon>Propionibacteriales</taxon>
        <taxon>Propionibacteriaceae</taxon>
        <taxon>Cutibacterium</taxon>
        <taxon>Cutibacterium modestum</taxon>
    </lineage>
</organism>